<dbReference type="Proteomes" id="UP000717995">
    <property type="component" value="Unassembled WGS sequence"/>
</dbReference>
<dbReference type="Pfam" id="PF04230">
    <property type="entry name" value="PS_pyruv_trans"/>
    <property type="match status" value="1"/>
</dbReference>
<name>A0ABS2IDL1_9GAMM</name>
<dbReference type="RefSeq" id="WP_205348379.1">
    <property type="nucleotide sequence ID" value="NZ_JAFEUP010000003.1"/>
</dbReference>
<dbReference type="GO" id="GO:0016740">
    <property type="term" value="F:transferase activity"/>
    <property type="evidence" value="ECO:0007669"/>
    <property type="project" value="UniProtKB-KW"/>
</dbReference>
<accession>A0ABS2IDL1</accession>
<dbReference type="EMBL" id="JAFEUP010000003">
    <property type="protein sequence ID" value="MBM7061186.1"/>
    <property type="molecule type" value="Genomic_DNA"/>
</dbReference>
<evidence type="ECO:0000313" key="3">
    <source>
        <dbReference type="Proteomes" id="UP000717995"/>
    </source>
</evidence>
<proteinExistence type="predicted"/>
<feature type="domain" description="Polysaccharide pyruvyl transferase" evidence="1">
    <location>
        <begin position="18"/>
        <end position="223"/>
    </location>
</feature>
<reference evidence="2 3" key="1">
    <citation type="submission" date="2021-02" db="EMBL/GenBank/DDBJ databases">
        <authorList>
            <person name="Lee D.-H."/>
        </authorList>
    </citation>
    <scope>NUCLEOTIDE SEQUENCE [LARGE SCALE GENOMIC DNA]</scope>
    <source>
        <strain evidence="2 3">UL073</strain>
    </source>
</reference>
<keyword evidence="2" id="KW-0808">Transferase</keyword>
<sequence>MKKYALEYSGYKFDYFSNLGDEIQTLAAVRLLNGVDGYIGREALNAWNGLGLVSLNGFFMGSGNWPPSPGLAPVFFSFHINKAYESVICSPAGLDYLRRHEPIGCRDRGTLSILEKHGIKAFYSRCVTLTLPPREPSPEAREVFIVGVDKELEQVIPRALRKEAVKINQSSVRLPLLSCELKREMAQQLLDGYARRAKLVITSKIHCAMPCIAMGIPVVFLYPKEKLNDYRVHLVGDILPINYVPRSSLIRRLGLQKLLTKKIDWSPQAVNIEAIKEEVARGYAEAVARALQAAGHSTVSSQ</sequence>
<evidence type="ECO:0000313" key="2">
    <source>
        <dbReference type="EMBL" id="MBM7061186.1"/>
    </source>
</evidence>
<gene>
    <name evidence="2" type="ORF">JQX08_10750</name>
</gene>
<dbReference type="InterPro" id="IPR007345">
    <property type="entry name" value="Polysacch_pyruvyl_Trfase"/>
</dbReference>
<keyword evidence="3" id="KW-1185">Reference proteome</keyword>
<comment type="caution">
    <text evidence="2">The sequence shown here is derived from an EMBL/GenBank/DDBJ whole genome shotgun (WGS) entry which is preliminary data.</text>
</comment>
<organism evidence="2 3">
    <name type="scientific">Zestomonas insulae</name>
    <dbReference type="NCBI Taxonomy" id="2809017"/>
    <lineage>
        <taxon>Bacteria</taxon>
        <taxon>Pseudomonadati</taxon>
        <taxon>Pseudomonadota</taxon>
        <taxon>Gammaproteobacteria</taxon>
        <taxon>Pseudomonadales</taxon>
        <taxon>Pseudomonadaceae</taxon>
        <taxon>Zestomonas</taxon>
    </lineage>
</organism>
<evidence type="ECO:0000259" key="1">
    <source>
        <dbReference type="Pfam" id="PF04230"/>
    </source>
</evidence>
<protein>
    <submittedName>
        <fullName evidence="2">Polysaccharide pyruvyl transferase family protein</fullName>
    </submittedName>
</protein>